<dbReference type="Proteomes" id="UP001549145">
    <property type="component" value="Unassembled WGS sequence"/>
</dbReference>
<dbReference type="NCBIfam" id="NF004490">
    <property type="entry name" value="PRK05820.1"/>
    <property type="match status" value="1"/>
</dbReference>
<dbReference type="InterPro" id="IPR000053">
    <property type="entry name" value="Thymidine/pyrmidine_PPase"/>
</dbReference>
<dbReference type="SMART" id="SM00941">
    <property type="entry name" value="PYNP_C"/>
    <property type="match status" value="1"/>
</dbReference>
<dbReference type="EMBL" id="JBEPMM010000005">
    <property type="protein sequence ID" value="MET3692816.1"/>
    <property type="molecule type" value="Genomic_DNA"/>
</dbReference>
<dbReference type="InterPro" id="IPR018090">
    <property type="entry name" value="Pyrmidine_PPas_bac/euk"/>
</dbReference>
<dbReference type="Pfam" id="PF07831">
    <property type="entry name" value="PYNP_C"/>
    <property type="match status" value="1"/>
</dbReference>
<dbReference type="SUPFAM" id="SSF54680">
    <property type="entry name" value="Pyrimidine nucleoside phosphorylase C-terminal domain"/>
    <property type="match status" value="1"/>
</dbReference>
<accession>A0ABV2L4Q7</accession>
<evidence type="ECO:0000259" key="8">
    <source>
        <dbReference type="SMART" id="SM00941"/>
    </source>
</evidence>
<comment type="function">
    <text evidence="7">The enzymes which catalyze the reversible phosphorolysis of pyrimidine nucleosides are involved in the degradation of these compounds and in their utilization as carbon and energy sources, or in the rescue of pyrimidine bases for nucleotide synthesis.</text>
</comment>
<evidence type="ECO:0000256" key="5">
    <source>
        <dbReference type="ARBA" id="ARBA00022679"/>
    </source>
</evidence>
<dbReference type="GO" id="GO:0009032">
    <property type="term" value="F:thymidine phosphorylase activity"/>
    <property type="evidence" value="ECO:0007669"/>
    <property type="project" value="UniProtKB-EC"/>
</dbReference>
<dbReference type="Pfam" id="PF00591">
    <property type="entry name" value="Glycos_transf_3"/>
    <property type="match status" value="1"/>
</dbReference>
<dbReference type="InterPro" id="IPR013102">
    <property type="entry name" value="PYNP_C"/>
</dbReference>
<dbReference type="InterPro" id="IPR013465">
    <property type="entry name" value="Thymidine_Pase"/>
</dbReference>
<dbReference type="NCBIfam" id="TIGR02643">
    <property type="entry name" value="T_phosphoryl"/>
    <property type="match status" value="1"/>
</dbReference>
<protein>
    <recommendedName>
        <fullName evidence="3 7">Thymidine phosphorylase</fullName>
        <ecNumber evidence="3 7">2.4.2.4</ecNumber>
    </recommendedName>
    <alternativeName>
        <fullName evidence="7">TdRPase</fullName>
    </alternativeName>
</protein>
<dbReference type="InterPro" id="IPR036566">
    <property type="entry name" value="PYNP-like_C_sf"/>
</dbReference>
<reference evidence="9 10" key="1">
    <citation type="submission" date="2024-06" db="EMBL/GenBank/DDBJ databases">
        <title>Genomic Encyclopedia of Type Strains, Phase IV (KMG-IV): sequencing the most valuable type-strain genomes for metagenomic binning, comparative biology and taxonomic classification.</title>
        <authorList>
            <person name="Goeker M."/>
        </authorList>
    </citation>
    <scope>NUCLEOTIDE SEQUENCE [LARGE SCALE GENOMIC DNA]</scope>
    <source>
        <strain evidence="9 10">DSM 21331</strain>
    </source>
</reference>
<dbReference type="Gene3D" id="3.40.1030.10">
    <property type="entry name" value="Nucleoside phosphorylase/phosphoribosyltransferase catalytic domain"/>
    <property type="match status" value="1"/>
</dbReference>
<evidence type="ECO:0000256" key="2">
    <source>
        <dbReference type="ARBA" id="ARBA00011738"/>
    </source>
</evidence>
<name>A0ABV2L4Q7_9HYPH</name>
<organism evidence="9 10">
    <name type="scientific">Methylobacterium goesingense</name>
    <dbReference type="NCBI Taxonomy" id="243690"/>
    <lineage>
        <taxon>Bacteria</taxon>
        <taxon>Pseudomonadati</taxon>
        <taxon>Pseudomonadota</taxon>
        <taxon>Alphaproteobacteria</taxon>
        <taxon>Hyphomicrobiales</taxon>
        <taxon>Methylobacteriaceae</taxon>
        <taxon>Methylobacterium</taxon>
    </lineage>
</organism>
<dbReference type="Gene3D" id="1.20.970.10">
    <property type="entry name" value="Transferase, Pyrimidine Nucleoside Phosphorylase, Chain C"/>
    <property type="match status" value="1"/>
</dbReference>
<dbReference type="PANTHER" id="PTHR10515:SF0">
    <property type="entry name" value="THYMIDINE PHOSPHORYLASE"/>
    <property type="match status" value="1"/>
</dbReference>
<dbReference type="RefSeq" id="WP_238277656.1">
    <property type="nucleotide sequence ID" value="NZ_BPQL01000023.1"/>
</dbReference>
<dbReference type="SUPFAM" id="SSF47648">
    <property type="entry name" value="Nucleoside phosphorylase/phosphoribosyltransferase N-terminal domain"/>
    <property type="match status" value="1"/>
</dbReference>
<comment type="catalytic activity">
    <reaction evidence="6 7">
        <text>thymidine + phosphate = 2-deoxy-alpha-D-ribose 1-phosphate + thymine</text>
        <dbReference type="Rhea" id="RHEA:16037"/>
        <dbReference type="ChEBI" id="CHEBI:17748"/>
        <dbReference type="ChEBI" id="CHEBI:17821"/>
        <dbReference type="ChEBI" id="CHEBI:43474"/>
        <dbReference type="ChEBI" id="CHEBI:57259"/>
        <dbReference type="EC" id="2.4.2.4"/>
    </reaction>
</comment>
<dbReference type="InterPro" id="IPR035902">
    <property type="entry name" value="Nuc_phospho_transferase"/>
</dbReference>
<dbReference type="Pfam" id="PF02885">
    <property type="entry name" value="Glycos_trans_3N"/>
    <property type="match status" value="1"/>
</dbReference>
<evidence type="ECO:0000256" key="3">
    <source>
        <dbReference type="ARBA" id="ARBA00011892"/>
    </source>
</evidence>
<comment type="caution">
    <text evidence="9">The sequence shown here is derived from an EMBL/GenBank/DDBJ whole genome shotgun (WGS) entry which is preliminary data.</text>
</comment>
<comment type="pathway">
    <text evidence="7">Pyrimidine metabolism; dTMP biosynthesis via salvage pathway; dTMP from thymine: step 1/2.</text>
</comment>
<keyword evidence="5 7" id="KW-0808">Transferase</keyword>
<dbReference type="InterPro" id="IPR017459">
    <property type="entry name" value="Glycosyl_Trfase_fam3_N_dom"/>
</dbReference>
<dbReference type="NCBIfam" id="TIGR02644">
    <property type="entry name" value="Y_phosphoryl"/>
    <property type="match status" value="1"/>
</dbReference>
<evidence type="ECO:0000256" key="7">
    <source>
        <dbReference type="HAMAP-Rule" id="MF_01628"/>
    </source>
</evidence>
<evidence type="ECO:0000313" key="9">
    <source>
        <dbReference type="EMBL" id="MET3692816.1"/>
    </source>
</evidence>
<dbReference type="InterPro" id="IPR000312">
    <property type="entry name" value="Glycosyl_Trfase_fam3"/>
</dbReference>
<evidence type="ECO:0000256" key="4">
    <source>
        <dbReference type="ARBA" id="ARBA00022676"/>
    </source>
</evidence>
<dbReference type="SUPFAM" id="SSF52418">
    <property type="entry name" value="Nucleoside phosphorylase/phosphoribosyltransferase catalytic domain"/>
    <property type="match status" value="1"/>
</dbReference>
<dbReference type="PANTHER" id="PTHR10515">
    <property type="entry name" value="THYMIDINE PHOSPHORYLASE"/>
    <property type="match status" value="1"/>
</dbReference>
<feature type="domain" description="Pyrimidine nucleoside phosphorylase C-terminal" evidence="8">
    <location>
        <begin position="347"/>
        <end position="421"/>
    </location>
</feature>
<comment type="subunit">
    <text evidence="2 7">Homodimer.</text>
</comment>
<dbReference type="EC" id="2.4.2.4" evidence="3 7"/>
<evidence type="ECO:0000256" key="6">
    <source>
        <dbReference type="ARBA" id="ARBA00048550"/>
    </source>
</evidence>
<keyword evidence="10" id="KW-1185">Reference proteome</keyword>
<evidence type="ECO:0000313" key="10">
    <source>
        <dbReference type="Proteomes" id="UP001549145"/>
    </source>
</evidence>
<dbReference type="PIRSF" id="PIRSF000478">
    <property type="entry name" value="TP_PyNP"/>
    <property type="match status" value="1"/>
</dbReference>
<proteinExistence type="inferred from homology"/>
<dbReference type="InterPro" id="IPR036320">
    <property type="entry name" value="Glycosyl_Trfase_fam3_N_dom_sf"/>
</dbReference>
<keyword evidence="4 7" id="KW-0328">Glycosyltransferase</keyword>
<dbReference type="Gene3D" id="3.90.1170.30">
    <property type="entry name" value="Pyrimidine nucleoside phosphorylase-like, C-terminal domain"/>
    <property type="match status" value="1"/>
</dbReference>
<gene>
    <name evidence="7" type="primary">deoA</name>
    <name evidence="9" type="ORF">ABID43_002356</name>
</gene>
<evidence type="ECO:0000256" key="1">
    <source>
        <dbReference type="ARBA" id="ARBA00006915"/>
    </source>
</evidence>
<sequence length="437" mass="44498">MRLPQELIRTKRDGGEVAPADIAAFVAGLTEGSVTEGQAAAFAMAVFFRGLSLGERVALTRAMTDSGTVLAWDLPGPVLDKHSSGGVGDAVSLALAPMVAACGGYVPMISGRGLGHTGGTLDKLGSIPGYDATPDLDRFRRVTAQVGCAIIGQTADLAPADRRLYAIRDVTGTVESLDLITASILSKKLAAGLDGLVMDVKTGSGAFMARRAQARDLATSIVGVAQGAGLRTVALVTDMDSPLASAAGNAVEVAYTLDYLTGRAREPAFHAVTLALGAEMLVVGGLCADTAEAGARLEAALDSGRATEVFARMVAALGGPTDILERSGHHLPAAPVIRSVPAEADGFVASVATRDLGLAVIGLGGGRTRPQDAIDPAVGLTGLRRAGARIERGQPLATIHARDGDAADRAEAAVRAAYRIDGVAPADMPAILERIAG</sequence>
<dbReference type="HAMAP" id="MF_01628">
    <property type="entry name" value="Thymid_phosp"/>
    <property type="match status" value="1"/>
</dbReference>
<comment type="similarity">
    <text evidence="1 7">Belongs to the thymidine/pyrimidine-nucleoside phosphorylase family.</text>
</comment>